<dbReference type="EMBL" id="AAXW01000002">
    <property type="protein sequence ID" value="EAZ93698.1"/>
    <property type="molecule type" value="Genomic_DNA"/>
</dbReference>
<protein>
    <submittedName>
        <fullName evidence="2">Uncharacterized protein</fullName>
    </submittedName>
</protein>
<name>A3IIR6_9CHRO</name>
<gene>
    <name evidence="2" type="ORF">CY0110_17922</name>
</gene>
<evidence type="ECO:0000313" key="2">
    <source>
        <dbReference type="EMBL" id="EAZ93698.1"/>
    </source>
</evidence>
<reference evidence="2 3" key="1">
    <citation type="submission" date="2007-03" db="EMBL/GenBank/DDBJ databases">
        <authorList>
            <person name="Stal L."/>
            <person name="Ferriera S."/>
            <person name="Johnson J."/>
            <person name="Kravitz S."/>
            <person name="Beeson K."/>
            <person name="Sutton G."/>
            <person name="Rogers Y.-H."/>
            <person name="Friedman R."/>
            <person name="Frazier M."/>
            <person name="Venter J.C."/>
        </authorList>
    </citation>
    <scope>NUCLEOTIDE SEQUENCE [LARGE SCALE GENOMIC DNA]</scope>
    <source>
        <strain evidence="2 3">CCY0110</strain>
    </source>
</reference>
<organism evidence="2 3">
    <name type="scientific">Crocosphaera chwakensis CCY0110</name>
    <dbReference type="NCBI Taxonomy" id="391612"/>
    <lineage>
        <taxon>Bacteria</taxon>
        <taxon>Bacillati</taxon>
        <taxon>Cyanobacteriota</taxon>
        <taxon>Cyanophyceae</taxon>
        <taxon>Oscillatoriophycideae</taxon>
        <taxon>Chroococcales</taxon>
        <taxon>Aphanothecaceae</taxon>
        <taxon>Crocosphaera</taxon>
        <taxon>Crocosphaera chwakensis</taxon>
    </lineage>
</organism>
<keyword evidence="3" id="KW-1185">Reference proteome</keyword>
<feature type="compositionally biased region" description="Polar residues" evidence="1">
    <location>
        <begin position="8"/>
        <end position="26"/>
    </location>
</feature>
<dbReference type="AlphaFoldDB" id="A3IIR6"/>
<accession>A3IIR6</accession>
<sequence length="41" mass="4528">MTGELINARNSADSSKISKMSRQLSPTERVMSWDSARDISA</sequence>
<feature type="region of interest" description="Disordered" evidence="1">
    <location>
        <begin position="1"/>
        <end position="41"/>
    </location>
</feature>
<dbReference type="Proteomes" id="UP000003781">
    <property type="component" value="Unassembled WGS sequence"/>
</dbReference>
<evidence type="ECO:0000313" key="3">
    <source>
        <dbReference type="Proteomes" id="UP000003781"/>
    </source>
</evidence>
<evidence type="ECO:0000256" key="1">
    <source>
        <dbReference type="SAM" id="MobiDB-lite"/>
    </source>
</evidence>
<proteinExistence type="predicted"/>
<comment type="caution">
    <text evidence="2">The sequence shown here is derived from an EMBL/GenBank/DDBJ whole genome shotgun (WGS) entry which is preliminary data.</text>
</comment>